<proteinExistence type="predicted"/>
<sequence>MTCDTDDPYKININLDNDKDNKRKEFFEKGLAALLADDHFLLLYVPDNGDKMQVIRPASDSYHRKRMIKRINEAKILPSFYYALSHMWGLSDDNRHLWNEIGDYVDDEQGKPMEPVSMRSEKRNTLLSMLKDHPDSYWWIDVLCARTDTPLVIMGDIYACCLECVAMIDCGPSVIPEINAIMDTVDSERWTYEHLSSMDYATLLNQLSTLMQSKWWKRVWTWQEMALPLGDIRFMAETGTHRPESNTITMKKLLKIQELVRLIRSMPGGFGELEPAAKVYSSIYLEILHARHCRINRMTGRSAHGLVSLIRSLGDSPRQCMDPVDHVYGVLGMLQIKIPRMSDPKAIWQCFLTELDDCLKEIIERRFIDHVQDFDLTKAKTIGDVYSVLWSHLSNSVIDDIQF</sequence>
<dbReference type="EMBL" id="LK023337">
    <property type="protein sequence ID" value="CDS10609.1"/>
    <property type="molecule type" value="Genomic_DNA"/>
</dbReference>
<dbReference type="Pfam" id="PF06985">
    <property type="entry name" value="HET"/>
    <property type="match status" value="1"/>
</dbReference>
<dbReference type="InterPro" id="IPR052895">
    <property type="entry name" value="HetReg/Transcr_Mod"/>
</dbReference>
<evidence type="ECO:0000313" key="2">
    <source>
        <dbReference type="EMBL" id="CDS10609.1"/>
    </source>
</evidence>
<organism evidence="2">
    <name type="scientific">Lichtheimia ramosa</name>
    <dbReference type="NCBI Taxonomy" id="688394"/>
    <lineage>
        <taxon>Eukaryota</taxon>
        <taxon>Fungi</taxon>
        <taxon>Fungi incertae sedis</taxon>
        <taxon>Mucoromycota</taxon>
        <taxon>Mucoromycotina</taxon>
        <taxon>Mucoromycetes</taxon>
        <taxon>Mucorales</taxon>
        <taxon>Lichtheimiaceae</taxon>
        <taxon>Lichtheimia</taxon>
    </lineage>
</organism>
<dbReference type="OrthoDB" id="3598674at2759"/>
<dbReference type="PANTHER" id="PTHR24148">
    <property type="entry name" value="ANKYRIN REPEAT DOMAIN-CONTAINING PROTEIN 39 HOMOLOG-RELATED"/>
    <property type="match status" value="1"/>
</dbReference>
<name>A0A077WTJ9_9FUNG</name>
<dbReference type="PANTHER" id="PTHR24148:SF64">
    <property type="entry name" value="HETEROKARYON INCOMPATIBILITY DOMAIN-CONTAINING PROTEIN"/>
    <property type="match status" value="1"/>
</dbReference>
<dbReference type="InterPro" id="IPR010730">
    <property type="entry name" value="HET"/>
</dbReference>
<evidence type="ECO:0000259" key="1">
    <source>
        <dbReference type="Pfam" id="PF06985"/>
    </source>
</evidence>
<protein>
    <recommendedName>
        <fullName evidence="1">Heterokaryon incompatibility domain-containing protein</fullName>
    </recommendedName>
</protein>
<feature type="domain" description="Heterokaryon incompatibility" evidence="1">
    <location>
        <begin position="81"/>
        <end position="224"/>
    </location>
</feature>
<accession>A0A077WTJ9</accession>
<reference evidence="2" key="1">
    <citation type="journal article" date="2014" name="Genome Announc.">
        <title>De novo whole-genome sequence and genome annotation of Lichtheimia ramosa.</title>
        <authorList>
            <person name="Linde J."/>
            <person name="Schwartze V."/>
            <person name="Binder U."/>
            <person name="Lass-Florl C."/>
            <person name="Voigt K."/>
            <person name="Horn F."/>
        </authorList>
    </citation>
    <scope>NUCLEOTIDE SEQUENCE</scope>
    <source>
        <strain evidence="2">JMRC FSU:6197</strain>
    </source>
</reference>
<dbReference type="AlphaFoldDB" id="A0A077WTJ9"/>
<gene>
    <name evidence="2" type="ORF">LRAMOSA11095</name>
</gene>